<evidence type="ECO:0000313" key="1">
    <source>
        <dbReference type="EMBL" id="MBB4067356.1"/>
    </source>
</evidence>
<keyword evidence="2" id="KW-1185">Reference proteome</keyword>
<comment type="caution">
    <text evidence="1">The sequence shown here is derived from an EMBL/GenBank/DDBJ whole genome shotgun (WGS) entry which is preliminary data.</text>
</comment>
<reference evidence="1 2" key="1">
    <citation type="submission" date="2020-08" db="EMBL/GenBank/DDBJ databases">
        <title>Genomic Encyclopedia of Type Strains, Phase IV (KMG-IV): sequencing the most valuable type-strain genomes for metagenomic binning, comparative biology and taxonomic classification.</title>
        <authorList>
            <person name="Goeker M."/>
        </authorList>
    </citation>
    <scope>NUCLEOTIDE SEQUENCE [LARGE SCALE GENOMIC DNA]</scope>
    <source>
        <strain evidence="1 2">DSM 29853</strain>
    </source>
</reference>
<gene>
    <name evidence="1" type="ORF">GGR23_004588</name>
</gene>
<accession>A0A7W6JBE7</accession>
<dbReference type="Proteomes" id="UP000528286">
    <property type="component" value="Unassembled WGS sequence"/>
</dbReference>
<evidence type="ECO:0000313" key="2">
    <source>
        <dbReference type="Proteomes" id="UP000528286"/>
    </source>
</evidence>
<name>A0A7W6JBE7_9HYPH</name>
<protein>
    <submittedName>
        <fullName evidence="1">Uncharacterized protein</fullName>
    </submittedName>
</protein>
<proteinExistence type="predicted"/>
<dbReference type="AlphaFoldDB" id="A0A7W6JBE7"/>
<organism evidence="1 2">
    <name type="scientific">Gellertiella hungarica</name>
    <dbReference type="NCBI Taxonomy" id="1572859"/>
    <lineage>
        <taxon>Bacteria</taxon>
        <taxon>Pseudomonadati</taxon>
        <taxon>Pseudomonadota</taxon>
        <taxon>Alphaproteobacteria</taxon>
        <taxon>Hyphomicrobiales</taxon>
        <taxon>Rhizobiaceae</taxon>
        <taxon>Gellertiella</taxon>
    </lineage>
</organism>
<sequence length="60" mass="6325">MRAPSPSSCAIRSRSAKKAGLTGRVFMRGGCSEGCHSGFSPLCSLFVLIPAESQCESDEM</sequence>
<dbReference type="EMBL" id="JACIEZ010000021">
    <property type="protein sequence ID" value="MBB4067356.1"/>
    <property type="molecule type" value="Genomic_DNA"/>
</dbReference>